<proteinExistence type="predicted"/>
<gene>
    <name evidence="1" type="ORF">SAMN04487958_10719</name>
</gene>
<dbReference type="Proteomes" id="UP000198505">
    <property type="component" value="Unassembled WGS sequence"/>
</dbReference>
<name>A0A1H9UJF8_9GAMM</name>
<dbReference type="InterPro" id="IPR006522">
    <property type="entry name" value="Phage_virion_morphogenesis"/>
</dbReference>
<accession>A0A1H9UJF8</accession>
<dbReference type="EMBL" id="FOGS01000007">
    <property type="protein sequence ID" value="SES09431.1"/>
    <property type="molecule type" value="Genomic_DNA"/>
</dbReference>
<evidence type="ECO:0000313" key="1">
    <source>
        <dbReference type="EMBL" id="SES09431.1"/>
    </source>
</evidence>
<sequence>MANDLQALEDWVGPLLAQLDVKQRRTLARNVARDLRRRQRERIRAQTNPDGTPFTPRKAQSFRSQQGSIRRRAMFSKLSTAKWLKATARGDTAVVGFFGSVARLAKTHQYGLRDRVSRDGPEVEYAQRELLGFTALDQEHIMDWVLTHLDIR</sequence>
<protein>
    <submittedName>
        <fullName evidence="1">Phage virion morphogenesis (Putative tail completion) protein</fullName>
    </submittedName>
</protein>
<reference evidence="2" key="1">
    <citation type="submission" date="2016-10" db="EMBL/GenBank/DDBJ databases">
        <authorList>
            <person name="Varghese N."/>
            <person name="Submissions S."/>
        </authorList>
    </citation>
    <scope>NUCLEOTIDE SEQUENCE [LARGE SCALE GENOMIC DNA]</scope>
    <source>
        <strain evidence="2">CGMCC 1.6495</strain>
    </source>
</reference>
<dbReference type="RefSeq" id="WP_092827856.1">
    <property type="nucleotide sequence ID" value="NZ_FOGS01000007.1"/>
</dbReference>
<keyword evidence="2" id="KW-1185">Reference proteome</keyword>
<organism evidence="1 2">
    <name type="scientific">Vreelandella subterranea</name>
    <dbReference type="NCBI Taxonomy" id="416874"/>
    <lineage>
        <taxon>Bacteria</taxon>
        <taxon>Pseudomonadati</taxon>
        <taxon>Pseudomonadota</taxon>
        <taxon>Gammaproteobacteria</taxon>
        <taxon>Oceanospirillales</taxon>
        <taxon>Halomonadaceae</taxon>
        <taxon>Vreelandella</taxon>
    </lineage>
</organism>
<evidence type="ECO:0000313" key="2">
    <source>
        <dbReference type="Proteomes" id="UP000198505"/>
    </source>
</evidence>
<dbReference type="Pfam" id="PF05069">
    <property type="entry name" value="Phage_tail_S"/>
    <property type="match status" value="1"/>
</dbReference>
<dbReference type="STRING" id="416874.SAMN04487958_10719"/>
<dbReference type="AlphaFoldDB" id="A0A1H9UJF8"/>
<dbReference type="NCBIfam" id="TIGR01635">
    <property type="entry name" value="tail_comp_S"/>
    <property type="match status" value="1"/>
</dbReference>